<dbReference type="InParanoid" id="F9X952"/>
<sequence>MYPRRSSFSVTAVDGDDVSSLYSDSCFDFCPDPDPALVLCGPDFDSDCDCGCVPVGSLCETVHVVMPRRSRGPSS</sequence>
<evidence type="ECO:0000313" key="2">
    <source>
        <dbReference type="Proteomes" id="UP000008062"/>
    </source>
</evidence>
<name>F9X952_ZYMTI</name>
<dbReference type="GeneID" id="13400176"/>
<evidence type="ECO:0000313" key="1">
    <source>
        <dbReference type="EMBL" id="EGP88333.1"/>
    </source>
</evidence>
<dbReference type="AlphaFoldDB" id="F9X952"/>
<proteinExistence type="predicted"/>
<dbReference type="Proteomes" id="UP000008062">
    <property type="component" value="Chromosome 4"/>
</dbReference>
<organism evidence="1 2">
    <name type="scientific">Zymoseptoria tritici (strain CBS 115943 / IPO323)</name>
    <name type="common">Speckled leaf blotch fungus</name>
    <name type="synonym">Septoria tritici</name>
    <dbReference type="NCBI Taxonomy" id="336722"/>
    <lineage>
        <taxon>Eukaryota</taxon>
        <taxon>Fungi</taxon>
        <taxon>Dikarya</taxon>
        <taxon>Ascomycota</taxon>
        <taxon>Pezizomycotina</taxon>
        <taxon>Dothideomycetes</taxon>
        <taxon>Dothideomycetidae</taxon>
        <taxon>Mycosphaerellales</taxon>
        <taxon>Mycosphaerellaceae</taxon>
        <taxon>Zymoseptoria</taxon>
    </lineage>
</organism>
<protein>
    <submittedName>
        <fullName evidence="1">Uncharacterized protein</fullName>
    </submittedName>
</protein>
<dbReference type="KEGG" id="ztr:MYCGRDRAFT_104217"/>
<dbReference type="EMBL" id="CM001199">
    <property type="protein sequence ID" value="EGP88333.1"/>
    <property type="molecule type" value="Genomic_DNA"/>
</dbReference>
<dbReference type="RefSeq" id="XP_003853357.1">
    <property type="nucleotide sequence ID" value="XM_003853309.1"/>
</dbReference>
<dbReference type="HOGENOM" id="CLU_2672994_0_0_1"/>
<reference evidence="1 2" key="1">
    <citation type="journal article" date="2011" name="PLoS Genet.">
        <title>Finished genome of the fungal wheat pathogen Mycosphaerella graminicola reveals dispensome structure, chromosome plasticity, and stealth pathogenesis.</title>
        <authorList>
            <person name="Goodwin S.B."/>
            <person name="Ben M'barek S."/>
            <person name="Dhillon B."/>
            <person name="Wittenberg A.H.J."/>
            <person name="Crane C.F."/>
            <person name="Hane J.K."/>
            <person name="Foster A.J."/>
            <person name="Van der Lee T.A.J."/>
            <person name="Grimwood J."/>
            <person name="Aerts A."/>
            <person name="Antoniw J."/>
            <person name="Bailey A."/>
            <person name="Bluhm B."/>
            <person name="Bowler J."/>
            <person name="Bristow J."/>
            <person name="van der Burgt A."/>
            <person name="Canto-Canche B."/>
            <person name="Churchill A.C.L."/>
            <person name="Conde-Ferraez L."/>
            <person name="Cools H.J."/>
            <person name="Coutinho P.M."/>
            <person name="Csukai M."/>
            <person name="Dehal P."/>
            <person name="De Wit P."/>
            <person name="Donzelli B."/>
            <person name="van de Geest H.C."/>
            <person name="van Ham R.C.H.J."/>
            <person name="Hammond-Kosack K.E."/>
            <person name="Henrissat B."/>
            <person name="Kilian A."/>
            <person name="Kobayashi A.K."/>
            <person name="Koopmann E."/>
            <person name="Kourmpetis Y."/>
            <person name="Kuzniar A."/>
            <person name="Lindquist E."/>
            <person name="Lombard V."/>
            <person name="Maliepaard C."/>
            <person name="Martins N."/>
            <person name="Mehrabi R."/>
            <person name="Nap J.P.H."/>
            <person name="Ponomarenko A."/>
            <person name="Rudd J.J."/>
            <person name="Salamov A."/>
            <person name="Schmutz J."/>
            <person name="Schouten H.J."/>
            <person name="Shapiro H."/>
            <person name="Stergiopoulos I."/>
            <person name="Torriani S.F.F."/>
            <person name="Tu H."/>
            <person name="de Vries R.P."/>
            <person name="Waalwijk C."/>
            <person name="Ware S.B."/>
            <person name="Wiebenga A."/>
            <person name="Zwiers L.-H."/>
            <person name="Oliver R.P."/>
            <person name="Grigoriev I.V."/>
            <person name="Kema G.H.J."/>
        </authorList>
    </citation>
    <scope>NUCLEOTIDE SEQUENCE [LARGE SCALE GENOMIC DNA]</scope>
    <source>
        <strain evidence="2">CBS 115943 / IPO323</strain>
    </source>
</reference>
<accession>F9X952</accession>
<keyword evidence="2" id="KW-1185">Reference proteome</keyword>
<gene>
    <name evidence="1" type="ORF">MYCGRDRAFT_104217</name>
</gene>